<gene>
    <name evidence="1" type="ORF">SAMN05660686_02592</name>
</gene>
<sequence length="135" mass="15176">MRRVTILWFLVAACLGVALFLVKYEVQDREEKLAALHREILANQEAVHVLEAEWSYLNRPSNLEAMVRRHLDLVPLDTTRLGRIEQLPIRLPSFEEAGTMTAGIREAAAATDDLPAFAPPAPLPRPITISAKVRR</sequence>
<dbReference type="OrthoDB" id="7165680at2"/>
<reference evidence="1 2" key="1">
    <citation type="submission" date="2016-10" db="EMBL/GenBank/DDBJ databases">
        <authorList>
            <person name="Varghese N."/>
            <person name="Submissions S."/>
        </authorList>
    </citation>
    <scope>NUCLEOTIDE SEQUENCE [LARGE SCALE GENOMIC DNA]</scope>
    <source>
        <strain evidence="1 2">DSM 18839</strain>
    </source>
</reference>
<dbReference type="AlphaFoldDB" id="A0A8G2BKB6"/>
<evidence type="ECO:0008006" key="3">
    <source>
        <dbReference type="Google" id="ProtNLM"/>
    </source>
</evidence>
<dbReference type="RefSeq" id="WP_051244481.1">
    <property type="nucleotide sequence ID" value="NZ_FNBW01000007.1"/>
</dbReference>
<evidence type="ECO:0000313" key="2">
    <source>
        <dbReference type="Proteomes" id="UP000198615"/>
    </source>
</evidence>
<proteinExistence type="predicted"/>
<accession>A0A8G2BKB6</accession>
<keyword evidence="2" id="KW-1185">Reference proteome</keyword>
<dbReference type="EMBL" id="FNBW01000007">
    <property type="protein sequence ID" value="SDF86276.1"/>
    <property type="molecule type" value="Genomic_DNA"/>
</dbReference>
<name>A0A8G2BKB6_9PROT</name>
<dbReference type="Proteomes" id="UP000198615">
    <property type="component" value="Unassembled WGS sequence"/>
</dbReference>
<organism evidence="1 2">
    <name type="scientific">Thalassobaculum litoreum DSM 18839</name>
    <dbReference type="NCBI Taxonomy" id="1123362"/>
    <lineage>
        <taxon>Bacteria</taxon>
        <taxon>Pseudomonadati</taxon>
        <taxon>Pseudomonadota</taxon>
        <taxon>Alphaproteobacteria</taxon>
        <taxon>Rhodospirillales</taxon>
        <taxon>Thalassobaculaceae</taxon>
        <taxon>Thalassobaculum</taxon>
    </lineage>
</organism>
<protein>
    <recommendedName>
        <fullName evidence="3">Cell division protein FtsL</fullName>
    </recommendedName>
</protein>
<comment type="caution">
    <text evidence="1">The sequence shown here is derived from an EMBL/GenBank/DDBJ whole genome shotgun (WGS) entry which is preliminary data.</text>
</comment>
<evidence type="ECO:0000313" key="1">
    <source>
        <dbReference type="EMBL" id="SDF86276.1"/>
    </source>
</evidence>